<evidence type="ECO:0000256" key="1">
    <source>
        <dbReference type="SAM" id="MobiDB-lite"/>
    </source>
</evidence>
<proteinExistence type="predicted"/>
<dbReference type="EMBL" id="MCFC01000116">
    <property type="protein sequence ID" value="ORY21223.1"/>
    <property type="molecule type" value="Genomic_DNA"/>
</dbReference>
<feature type="region of interest" description="Disordered" evidence="1">
    <location>
        <begin position="240"/>
        <end position="278"/>
    </location>
</feature>
<dbReference type="Proteomes" id="UP000193986">
    <property type="component" value="Unassembled WGS sequence"/>
</dbReference>
<gene>
    <name evidence="2" type="ORF">BCR39DRAFT_554092</name>
</gene>
<dbReference type="AlphaFoldDB" id="A0A1Y2AF46"/>
<evidence type="ECO:0000313" key="3">
    <source>
        <dbReference type="Proteomes" id="UP000193986"/>
    </source>
</evidence>
<evidence type="ECO:0000313" key="2">
    <source>
        <dbReference type="EMBL" id="ORY21223.1"/>
    </source>
</evidence>
<dbReference type="InParanoid" id="A0A1Y2AF46"/>
<organism evidence="2 3">
    <name type="scientific">Naematelia encephala</name>
    <dbReference type="NCBI Taxonomy" id="71784"/>
    <lineage>
        <taxon>Eukaryota</taxon>
        <taxon>Fungi</taxon>
        <taxon>Dikarya</taxon>
        <taxon>Basidiomycota</taxon>
        <taxon>Agaricomycotina</taxon>
        <taxon>Tremellomycetes</taxon>
        <taxon>Tremellales</taxon>
        <taxon>Naemateliaceae</taxon>
        <taxon>Naematelia</taxon>
    </lineage>
</organism>
<comment type="caution">
    <text evidence="2">The sequence shown here is derived from an EMBL/GenBank/DDBJ whole genome shotgun (WGS) entry which is preliminary data.</text>
</comment>
<reference evidence="2 3" key="1">
    <citation type="submission" date="2016-07" db="EMBL/GenBank/DDBJ databases">
        <title>Pervasive Adenine N6-methylation of Active Genes in Fungi.</title>
        <authorList>
            <consortium name="DOE Joint Genome Institute"/>
            <person name="Mondo S.J."/>
            <person name="Dannebaum R.O."/>
            <person name="Kuo R.C."/>
            <person name="Labutti K."/>
            <person name="Haridas S."/>
            <person name="Kuo A."/>
            <person name="Salamov A."/>
            <person name="Ahrendt S.R."/>
            <person name="Lipzen A."/>
            <person name="Sullivan W."/>
            <person name="Andreopoulos W.B."/>
            <person name="Clum A."/>
            <person name="Lindquist E."/>
            <person name="Daum C."/>
            <person name="Ramamoorthy G.K."/>
            <person name="Gryganskyi A."/>
            <person name="Culley D."/>
            <person name="Magnuson J.K."/>
            <person name="James T.Y."/>
            <person name="O'Malley M.A."/>
            <person name="Stajich J.E."/>
            <person name="Spatafora J.W."/>
            <person name="Visel A."/>
            <person name="Grigoriev I.V."/>
        </authorList>
    </citation>
    <scope>NUCLEOTIDE SEQUENCE [LARGE SCALE GENOMIC DNA]</scope>
    <source>
        <strain evidence="2 3">68-887.2</strain>
    </source>
</reference>
<accession>A0A1Y2AF46</accession>
<name>A0A1Y2AF46_9TREE</name>
<sequence>MLAVAEVPQSAQKIRLSLDEERPQRKRKRTVLLPPADQNLILHKSRETSPSLSCPLLDEDPIPTNSSGIINRAPSGTFAADTQAVAEPVASPVLLNVNDLVRRFITALVECGNVNSSNGECATAILDCVCDVILGDYANVNTKYKRSVEQLEKYIASKIKHKGFHQQAEKDLYRSKEVVSKLRRRLQSSEAKTVTLEERLSQIKTKVTAKLISTNDEAHLRTLDEVQLVEKLLVLYSQGGDEDRSNDGDQVSDWSGESAGTARRVVVREGDISDSDAE</sequence>
<keyword evidence="3" id="KW-1185">Reference proteome</keyword>
<protein>
    <submittedName>
        <fullName evidence="2">Uncharacterized protein</fullName>
    </submittedName>
</protein>